<evidence type="ECO:0000256" key="1">
    <source>
        <dbReference type="SAM" id="MobiDB-lite"/>
    </source>
</evidence>
<comment type="caution">
    <text evidence="2">The sequence shown here is derived from an EMBL/GenBank/DDBJ whole genome shotgun (WGS) entry which is preliminary data.</text>
</comment>
<evidence type="ECO:0000313" key="3">
    <source>
        <dbReference type="Proteomes" id="UP001175228"/>
    </source>
</evidence>
<organism evidence="2 3">
    <name type="scientific">Armillaria luteobubalina</name>
    <dbReference type="NCBI Taxonomy" id="153913"/>
    <lineage>
        <taxon>Eukaryota</taxon>
        <taxon>Fungi</taxon>
        <taxon>Dikarya</taxon>
        <taxon>Basidiomycota</taxon>
        <taxon>Agaricomycotina</taxon>
        <taxon>Agaricomycetes</taxon>
        <taxon>Agaricomycetidae</taxon>
        <taxon>Agaricales</taxon>
        <taxon>Marasmiineae</taxon>
        <taxon>Physalacriaceae</taxon>
        <taxon>Armillaria</taxon>
    </lineage>
</organism>
<dbReference type="AlphaFoldDB" id="A0AA39T9K2"/>
<name>A0AA39T9K2_9AGAR</name>
<dbReference type="Proteomes" id="UP001175228">
    <property type="component" value="Unassembled WGS sequence"/>
</dbReference>
<feature type="region of interest" description="Disordered" evidence="1">
    <location>
        <begin position="147"/>
        <end position="175"/>
    </location>
</feature>
<evidence type="ECO:0000313" key="2">
    <source>
        <dbReference type="EMBL" id="KAK0474041.1"/>
    </source>
</evidence>
<accession>A0AA39T9K2</accession>
<gene>
    <name evidence="2" type="ORF">EDD18DRAFT_1116928</name>
</gene>
<proteinExistence type="predicted"/>
<dbReference type="EMBL" id="JAUEPU010000187">
    <property type="protein sequence ID" value="KAK0474041.1"/>
    <property type="molecule type" value="Genomic_DNA"/>
</dbReference>
<reference evidence="2" key="1">
    <citation type="submission" date="2023-06" db="EMBL/GenBank/DDBJ databases">
        <authorList>
            <consortium name="Lawrence Berkeley National Laboratory"/>
            <person name="Ahrendt S."/>
            <person name="Sahu N."/>
            <person name="Indic B."/>
            <person name="Wong-Bajracharya J."/>
            <person name="Merenyi Z."/>
            <person name="Ke H.-M."/>
            <person name="Monk M."/>
            <person name="Kocsube S."/>
            <person name="Drula E."/>
            <person name="Lipzen A."/>
            <person name="Balint B."/>
            <person name="Henrissat B."/>
            <person name="Andreopoulos B."/>
            <person name="Martin F.M."/>
            <person name="Harder C.B."/>
            <person name="Rigling D."/>
            <person name="Ford K.L."/>
            <person name="Foster G.D."/>
            <person name="Pangilinan J."/>
            <person name="Papanicolaou A."/>
            <person name="Barry K."/>
            <person name="LaButti K."/>
            <person name="Viragh M."/>
            <person name="Koriabine M."/>
            <person name="Yan M."/>
            <person name="Riley R."/>
            <person name="Champramary S."/>
            <person name="Plett K.L."/>
            <person name="Tsai I.J."/>
            <person name="Slot J."/>
            <person name="Sipos G."/>
            <person name="Plett J."/>
            <person name="Nagy L.G."/>
            <person name="Grigoriev I.V."/>
        </authorList>
    </citation>
    <scope>NUCLEOTIDE SEQUENCE</scope>
    <source>
        <strain evidence="2">HWK02</strain>
    </source>
</reference>
<protein>
    <submittedName>
        <fullName evidence="2">Uncharacterized protein</fullName>
    </submittedName>
</protein>
<sequence length="175" mass="19435">MSAKDNLEDANYRMTAFEHYSTTSFSGSQDNQATQKGVTHEAHRGFFPSTLKDGGTMQAVKPLDGTGALGLREKPQLRLVTKDWSDWVRIWQDLPKGFHHLSYVPAIFSSSHHDVAATSTDFERAILDDEPTLILETAADVSLDIDLGDDGFVFDDDEDEADEDEEPEEPSAEVD</sequence>
<keyword evidence="3" id="KW-1185">Reference proteome</keyword>